<dbReference type="Pfam" id="PF06884">
    <property type="entry name" value="DUF1264"/>
    <property type="match status" value="1"/>
</dbReference>
<comment type="caution">
    <text evidence="4">The sequence shown here is derived from an EMBL/GenBank/DDBJ whole genome shotgun (WGS) entry which is preliminary data.</text>
</comment>
<feature type="compositionally biased region" description="Basic and acidic residues" evidence="2">
    <location>
        <begin position="430"/>
        <end position="463"/>
    </location>
</feature>
<keyword evidence="3" id="KW-0472">Membrane</keyword>
<dbReference type="AlphaFoldDB" id="A0A427YIL6"/>
<feature type="transmembrane region" description="Helical" evidence="3">
    <location>
        <begin position="175"/>
        <end position="193"/>
    </location>
</feature>
<sequence length="483" mass="54705">MSPTPVDVSVGSQLHQLVARADVTPNTFQTNTIIAACVMFIAILIAWNLPILRDIIAALKLFVVGIHEMCHLAVGLMCGGQIVSICIDPNDGGATHIMNLMRTFPRVPRDPYAMPTYSQLFWSPSAVATLAAGYIGSSILGFVFIFCAFDIVASKVAALVIHFGLLVPILRADHWVAFVSIIICEALLIGLWFGDHGSALRFYVLWVGMMNLFYVVWDYIDERLFDKRNTSDCAQFSELLGWPTSAWAMFWFIYDAMVFTAAVFAGICVFKTSDEEMYAEAFKPINQIHQQLCAFHVYAKDPDRIVEAHHFCTHLRKDLHQCVIYDRDADDARLIGIEYLVPEAVFERLPDEEKKYWHSHKFEVDSGMLMLGTKSLVPNAVTDLVERPAMLELHRTYGKTIHTWAYDEHPDLPLGPPNLMMAFPKEEHVPKDRLKERDERLGVSTEAKRELRRGYLRQEDLDRAPLPGGDVYLDGKTSQFELN</sequence>
<evidence type="ECO:0000256" key="2">
    <source>
        <dbReference type="SAM" id="MobiDB-lite"/>
    </source>
</evidence>
<keyword evidence="3" id="KW-0812">Transmembrane</keyword>
<evidence type="ECO:0000313" key="4">
    <source>
        <dbReference type="EMBL" id="RSH90913.1"/>
    </source>
</evidence>
<feature type="transmembrane region" description="Helical" evidence="3">
    <location>
        <begin position="152"/>
        <end position="169"/>
    </location>
</feature>
<dbReference type="EMBL" id="RSCD01000009">
    <property type="protein sequence ID" value="RSH90913.1"/>
    <property type="molecule type" value="Genomic_DNA"/>
</dbReference>
<dbReference type="InterPro" id="IPR049500">
    <property type="entry name" value="Peptidase_M50B-like"/>
</dbReference>
<keyword evidence="3" id="KW-1133">Transmembrane helix</keyword>
<feature type="transmembrane region" description="Helical" evidence="3">
    <location>
        <begin position="61"/>
        <end position="83"/>
    </location>
</feature>
<name>A0A427YIL6_9TREE</name>
<accession>A0A427YIL6</accession>
<dbReference type="Proteomes" id="UP000279259">
    <property type="component" value="Unassembled WGS sequence"/>
</dbReference>
<dbReference type="Pfam" id="PF13398">
    <property type="entry name" value="Peptidase_M50B"/>
    <property type="match status" value="2"/>
</dbReference>
<evidence type="ECO:0000256" key="3">
    <source>
        <dbReference type="SAM" id="Phobius"/>
    </source>
</evidence>
<evidence type="ECO:0000256" key="1">
    <source>
        <dbReference type="ARBA" id="ARBA00009740"/>
    </source>
</evidence>
<gene>
    <name evidence="4" type="ORF">EHS25_010089</name>
</gene>
<feature type="transmembrane region" description="Helical" evidence="3">
    <location>
        <begin position="246"/>
        <end position="270"/>
    </location>
</feature>
<feature type="transmembrane region" description="Helical" evidence="3">
    <location>
        <begin position="200"/>
        <end position="220"/>
    </location>
</feature>
<comment type="similarity">
    <text evidence="1">Belongs to the OBAP family.</text>
</comment>
<evidence type="ECO:0000313" key="5">
    <source>
        <dbReference type="Proteomes" id="UP000279259"/>
    </source>
</evidence>
<feature type="region of interest" description="Disordered" evidence="2">
    <location>
        <begin position="430"/>
        <end position="483"/>
    </location>
</feature>
<dbReference type="PANTHER" id="PTHR31360:SF0">
    <property type="entry name" value="OIL BODY-ASSOCIATED PROTEIN 1B"/>
    <property type="match status" value="1"/>
</dbReference>
<keyword evidence="5" id="KW-1185">Reference proteome</keyword>
<organism evidence="4 5">
    <name type="scientific">Saitozyma podzolica</name>
    <dbReference type="NCBI Taxonomy" id="1890683"/>
    <lineage>
        <taxon>Eukaryota</taxon>
        <taxon>Fungi</taxon>
        <taxon>Dikarya</taxon>
        <taxon>Basidiomycota</taxon>
        <taxon>Agaricomycotina</taxon>
        <taxon>Tremellomycetes</taxon>
        <taxon>Tremellales</taxon>
        <taxon>Trimorphomycetaceae</taxon>
        <taxon>Saitozyma</taxon>
    </lineage>
</organism>
<reference evidence="4 5" key="1">
    <citation type="submission" date="2018-11" db="EMBL/GenBank/DDBJ databases">
        <title>Genome sequence of Saitozyma podzolica DSM 27192.</title>
        <authorList>
            <person name="Aliyu H."/>
            <person name="Gorte O."/>
            <person name="Ochsenreither K."/>
        </authorList>
    </citation>
    <scope>NUCLEOTIDE SEQUENCE [LARGE SCALE GENOMIC DNA]</scope>
    <source>
        <strain evidence="4 5">DSM 27192</strain>
    </source>
</reference>
<feature type="transmembrane region" description="Helical" evidence="3">
    <location>
        <begin position="32"/>
        <end position="49"/>
    </location>
</feature>
<dbReference type="InterPro" id="IPR010686">
    <property type="entry name" value="OBAP-like"/>
</dbReference>
<protein>
    <submittedName>
        <fullName evidence="4">Uncharacterized protein</fullName>
    </submittedName>
</protein>
<dbReference type="OrthoDB" id="40823at2759"/>
<proteinExistence type="inferred from homology"/>
<dbReference type="PANTHER" id="PTHR31360">
    <property type="match status" value="1"/>
</dbReference>
<feature type="transmembrane region" description="Helical" evidence="3">
    <location>
        <begin position="121"/>
        <end position="145"/>
    </location>
</feature>